<evidence type="ECO:0000313" key="9">
    <source>
        <dbReference type="Proteomes" id="UP000515135"/>
    </source>
</evidence>
<evidence type="ECO:0000256" key="6">
    <source>
        <dbReference type="ARBA" id="ARBA00022989"/>
    </source>
</evidence>
<accession>A0A6P4ZNU6</accession>
<keyword evidence="9" id="KW-1185">Reference proteome</keyword>
<evidence type="ECO:0000313" key="10">
    <source>
        <dbReference type="RefSeq" id="XP_019642850.1"/>
    </source>
</evidence>
<evidence type="ECO:0000256" key="2">
    <source>
        <dbReference type="ARBA" id="ARBA00009607"/>
    </source>
</evidence>
<evidence type="ECO:0000256" key="3">
    <source>
        <dbReference type="ARBA" id="ARBA00018306"/>
    </source>
</evidence>
<keyword evidence="7 8" id="KW-0472">Membrane</keyword>
<dbReference type="PANTHER" id="PTHR16318">
    <property type="entry name" value="GAMMA-SECRETASE SUBUNIT PEN-2"/>
    <property type="match status" value="1"/>
</dbReference>
<name>A0A6P4ZNU6_BRABE</name>
<organism evidence="9 10">
    <name type="scientific">Branchiostoma belcheri</name>
    <name type="common">Amphioxus</name>
    <dbReference type="NCBI Taxonomy" id="7741"/>
    <lineage>
        <taxon>Eukaryota</taxon>
        <taxon>Metazoa</taxon>
        <taxon>Chordata</taxon>
        <taxon>Cephalochordata</taxon>
        <taxon>Leptocardii</taxon>
        <taxon>Amphioxiformes</taxon>
        <taxon>Branchiostomatidae</taxon>
        <taxon>Branchiostoma</taxon>
    </lineage>
</organism>
<evidence type="ECO:0000256" key="7">
    <source>
        <dbReference type="ARBA" id="ARBA00023136"/>
    </source>
</evidence>
<evidence type="ECO:0000256" key="1">
    <source>
        <dbReference type="ARBA" id="ARBA00004205"/>
    </source>
</evidence>
<dbReference type="GeneID" id="109484080"/>
<dbReference type="GO" id="GO:0007219">
    <property type="term" value="P:Notch signaling pathway"/>
    <property type="evidence" value="ECO:0007669"/>
    <property type="project" value="UniProtKB-KW"/>
</dbReference>
<evidence type="ECO:0000256" key="4">
    <source>
        <dbReference type="ARBA" id="ARBA00022692"/>
    </source>
</evidence>
<reference evidence="10" key="1">
    <citation type="submission" date="2025-08" db="UniProtKB">
        <authorList>
            <consortium name="RefSeq"/>
        </authorList>
    </citation>
    <scope>IDENTIFICATION</scope>
    <source>
        <tissue evidence="10">Gonad</tissue>
    </source>
</reference>
<dbReference type="Pfam" id="PF10251">
    <property type="entry name" value="PEN-2"/>
    <property type="match status" value="1"/>
</dbReference>
<comment type="similarity">
    <text evidence="2">Belongs to the PEN-2 family.</text>
</comment>
<dbReference type="KEGG" id="bbel:109484080"/>
<keyword evidence="6 8" id="KW-1133">Transmembrane helix</keyword>
<dbReference type="AlphaFoldDB" id="A0A6P4ZNU6"/>
<feature type="transmembrane region" description="Helical" evidence="8">
    <location>
        <begin position="20"/>
        <end position="39"/>
    </location>
</feature>
<evidence type="ECO:0000256" key="8">
    <source>
        <dbReference type="SAM" id="Phobius"/>
    </source>
</evidence>
<dbReference type="Proteomes" id="UP000515135">
    <property type="component" value="Unplaced"/>
</dbReference>
<dbReference type="GO" id="GO:0007220">
    <property type="term" value="P:Notch receptor processing"/>
    <property type="evidence" value="ECO:0007669"/>
    <property type="project" value="TreeGrafter"/>
</dbReference>
<proteinExistence type="inferred from homology"/>
<comment type="subcellular location">
    <subcellularLocation>
        <location evidence="1">Golgi apparatus</location>
        <location evidence="1">Golgi stack membrane</location>
        <topology evidence="1">Multi-pass membrane protein</topology>
    </subcellularLocation>
</comment>
<dbReference type="PANTHER" id="PTHR16318:SF0">
    <property type="entry name" value="GAMMA-SECRETASE SUBUNIT PEN-2"/>
    <property type="match status" value="1"/>
</dbReference>
<evidence type="ECO:0000256" key="5">
    <source>
        <dbReference type="ARBA" id="ARBA00022976"/>
    </source>
</evidence>
<dbReference type="OrthoDB" id="524898at2759"/>
<dbReference type="InterPro" id="IPR019379">
    <property type="entry name" value="Gamma_Secretase_Asp_P_PEN2"/>
</dbReference>
<dbReference type="GO" id="GO:0032580">
    <property type="term" value="C:Golgi cisterna membrane"/>
    <property type="evidence" value="ECO:0007669"/>
    <property type="project" value="UniProtKB-SubCell"/>
</dbReference>
<sequence>MNLNRVKDEDKLELCRKYYYGGFFALPFLWLVNVVWFFKQAFIRPPFEQQQEIKSYIMKSLVGCVLWTAVLVTWMTIFQLYRAEWGETADRMSFIIPKGIA</sequence>
<dbReference type="RefSeq" id="XP_019642850.1">
    <property type="nucleotide sequence ID" value="XM_019787291.1"/>
</dbReference>
<feature type="transmembrane region" description="Helical" evidence="8">
    <location>
        <begin position="60"/>
        <end position="81"/>
    </location>
</feature>
<dbReference type="GO" id="GO:0070765">
    <property type="term" value="C:gamma-secretase complex"/>
    <property type="evidence" value="ECO:0007669"/>
    <property type="project" value="TreeGrafter"/>
</dbReference>
<keyword evidence="5" id="KW-0914">Notch signaling pathway</keyword>
<protein>
    <recommendedName>
        <fullName evidence="3">Gamma-secretase subunit PEN-2</fullName>
    </recommendedName>
</protein>
<keyword evidence="4 8" id="KW-0812">Transmembrane</keyword>
<gene>
    <name evidence="10" type="primary">LOC109484080</name>
</gene>